<dbReference type="InterPro" id="IPR003812">
    <property type="entry name" value="Fido"/>
</dbReference>
<sequence length="315" mass="36674">MAIDVEEVFAAFPNEAYWKLLIDYEYWLNNDASIFDKQDSPGYLKRISKAFLYLLETMDEGLTCNFVLRLHDMAYNEQRKCYLGFKPHVASSLSDESVTHDGLIELINKINNGMPKGLSLTYSKELDNYYERYPIDLQQVNAEEILANLMTDVWPHLFIERNSLISEVEWEVENLITQYNESIQQANMPKERLKCIATLIRDLHQYHPFGDGNGRTFIFLLLNKLLITNGFSATAVESPQRFSGYSISELIIEIERGQGNFRELCTETYEKQISLQEYIRQKINPQPYMGNLRIFKESMLEECEAAPARHRASFI</sequence>
<reference evidence="2 3" key="1">
    <citation type="submission" date="2024-08" db="EMBL/GenBank/DDBJ databases">
        <title>Draft Genome Sequence of Legionella lytica strain DSB2004, Isolated From a Fire Sprinkler System.</title>
        <authorList>
            <person name="Everhart A.D."/>
            <person name="Kidane D.T."/>
            <person name="Farone A.L."/>
            <person name="Farone M.B."/>
        </authorList>
    </citation>
    <scope>NUCLEOTIDE SEQUENCE [LARGE SCALE GENOMIC DNA]</scope>
    <source>
        <strain evidence="2 3">DSB2004</strain>
    </source>
</reference>
<gene>
    <name evidence="2" type="ORF">ACD661_05995</name>
</gene>
<dbReference type="SUPFAM" id="SSF140931">
    <property type="entry name" value="Fic-like"/>
    <property type="match status" value="1"/>
</dbReference>
<dbReference type="InterPro" id="IPR036597">
    <property type="entry name" value="Fido-like_dom_sf"/>
</dbReference>
<organism evidence="2 3">
    <name type="scientific">Legionella lytica</name>
    <dbReference type="NCBI Taxonomy" id="96232"/>
    <lineage>
        <taxon>Bacteria</taxon>
        <taxon>Pseudomonadati</taxon>
        <taxon>Pseudomonadota</taxon>
        <taxon>Gammaproteobacteria</taxon>
        <taxon>Legionellales</taxon>
        <taxon>Legionellaceae</taxon>
        <taxon>Legionella</taxon>
    </lineage>
</organism>
<comment type="caution">
    <text evidence="2">The sequence shown here is derived from an EMBL/GenBank/DDBJ whole genome shotgun (WGS) entry which is preliminary data.</text>
</comment>
<keyword evidence="3" id="KW-1185">Reference proteome</keyword>
<feature type="domain" description="Fido" evidence="1">
    <location>
        <begin position="137"/>
        <end position="281"/>
    </location>
</feature>
<proteinExistence type="predicted"/>
<name>A0ABW8D5Y6_9GAMM</name>
<dbReference type="RefSeq" id="WP_400186920.1">
    <property type="nucleotide sequence ID" value="NZ_JBGORX010000001.1"/>
</dbReference>
<dbReference type="Proteomes" id="UP001615550">
    <property type="component" value="Unassembled WGS sequence"/>
</dbReference>
<dbReference type="EMBL" id="JBGORX010000001">
    <property type="protein sequence ID" value="MFJ1268100.1"/>
    <property type="molecule type" value="Genomic_DNA"/>
</dbReference>
<evidence type="ECO:0000313" key="2">
    <source>
        <dbReference type="EMBL" id="MFJ1268100.1"/>
    </source>
</evidence>
<evidence type="ECO:0000259" key="1">
    <source>
        <dbReference type="PROSITE" id="PS51459"/>
    </source>
</evidence>
<dbReference type="PROSITE" id="PS51459">
    <property type="entry name" value="FIDO"/>
    <property type="match status" value="1"/>
</dbReference>
<evidence type="ECO:0000313" key="3">
    <source>
        <dbReference type="Proteomes" id="UP001615550"/>
    </source>
</evidence>
<protein>
    <recommendedName>
        <fullName evidence="1">Fido domain-containing protein</fullName>
    </recommendedName>
</protein>
<dbReference type="Gene3D" id="1.10.3290.10">
    <property type="entry name" value="Fido-like domain"/>
    <property type="match status" value="1"/>
</dbReference>
<accession>A0ABW8D5Y6</accession>